<evidence type="ECO:0000259" key="21">
    <source>
        <dbReference type="PROSITE" id="PS50109"/>
    </source>
</evidence>
<dbReference type="GO" id="GO:0051539">
    <property type="term" value="F:4 iron, 4 sulfur cluster binding"/>
    <property type="evidence" value="ECO:0007669"/>
    <property type="project" value="UniProtKB-KW"/>
</dbReference>
<keyword evidence="14" id="KW-0408">Iron</keyword>
<dbReference type="OrthoDB" id="227596at2"/>
<keyword evidence="15" id="KW-0902">Two-component regulatory system</keyword>
<comment type="catalytic activity">
    <reaction evidence="1">
        <text>ATP + protein L-histidine = ADP + protein N-phospho-L-histidine.</text>
        <dbReference type="EC" id="2.7.13.3"/>
    </reaction>
</comment>
<feature type="domain" description="Histidine kinase" evidence="21">
    <location>
        <begin position="327"/>
        <end position="409"/>
    </location>
</feature>
<accession>A0A2R4SYJ0</accession>
<dbReference type="PRINTS" id="PR00344">
    <property type="entry name" value="BCTRLSENSOR"/>
</dbReference>
<feature type="transmembrane region" description="Helical" evidence="20">
    <location>
        <begin position="131"/>
        <end position="151"/>
    </location>
</feature>
<evidence type="ECO:0000256" key="3">
    <source>
        <dbReference type="ARBA" id="ARBA00004496"/>
    </source>
</evidence>
<evidence type="ECO:0000256" key="2">
    <source>
        <dbReference type="ARBA" id="ARBA00001966"/>
    </source>
</evidence>
<dbReference type="PANTHER" id="PTHR24421">
    <property type="entry name" value="NITRATE/NITRITE SENSOR PROTEIN NARX-RELATED"/>
    <property type="match status" value="1"/>
</dbReference>
<dbReference type="InterPro" id="IPR036890">
    <property type="entry name" value="HATPase_C_sf"/>
</dbReference>
<dbReference type="Gene3D" id="1.20.5.1930">
    <property type="match status" value="1"/>
</dbReference>
<dbReference type="GO" id="GO:0005737">
    <property type="term" value="C:cytoplasm"/>
    <property type="evidence" value="ECO:0007669"/>
    <property type="project" value="UniProtKB-SubCell"/>
</dbReference>
<keyword evidence="6" id="KW-0004">4Fe-4S</keyword>
<reference evidence="22 23" key="1">
    <citation type="submission" date="2018-01" db="EMBL/GenBank/DDBJ databases">
        <title>Complete genome sequence of Streptomyces lunaelactis MM109T, a Ferroverdin A producer isolated from cave moonmilk deposits.</title>
        <authorList>
            <person name="Naome A."/>
            <person name="Martinet L."/>
            <person name="Maciejewska M."/>
            <person name="Anderssen S."/>
            <person name="Adam D."/>
            <person name="Tenconi E."/>
            <person name="Deflandre B."/>
            <person name="Arguelles-Arias A."/>
            <person name="Calusinska M."/>
            <person name="Copieters W."/>
            <person name="Karim L."/>
            <person name="Hanikenne M."/>
            <person name="Baurain D."/>
            <person name="van Wezel G."/>
            <person name="Smargiasso N."/>
            <person name="de Pauw E."/>
            <person name="Delfosse P."/>
            <person name="Rigali S."/>
        </authorList>
    </citation>
    <scope>NUCLEOTIDE SEQUENCE [LARGE SCALE GENOMIC DNA]</scope>
    <source>
        <strain evidence="22 23">MM109</strain>
    </source>
</reference>
<evidence type="ECO:0000256" key="5">
    <source>
        <dbReference type="ARBA" id="ARBA00017322"/>
    </source>
</evidence>
<sequence length="414" mass="44673">MSVDLQVEEPARRLSEPAGARDSDVWDRTWRPWDLYFAVVWVATLVITLGAPGSTEPVRLVASALFVLLVPWYVWVGRRELMAQGEDERRSVRYIVGLVLLFLLPAILVGETRLATFALAPQCFMLLRMRAALVAVAVINIVPVVGWAVLWRPDAGIVFFNALFAVVSLLFSAVFGSWIIRIIEQSEERAALIAELDASREEIARLSAERGALAERERMSREIHDTLAQGFTSLVMLVQAVDSELERDLPQARRHLDLMAETARQNLAEARALVAGGAPADLDGNSLPDALRRLAARHGSATTVEVTGTARPLSPALEVVALRTCQEALANATRHAGPEATVAISLTYAAAALSMAVRDTGCGFDDSVPPRGYGLSGLRARAAEVGGSAEVRSSPGEGTTIAVRLPLLPDRSSA</sequence>
<dbReference type="GO" id="GO:0005524">
    <property type="term" value="F:ATP binding"/>
    <property type="evidence" value="ECO:0007669"/>
    <property type="project" value="UniProtKB-KW"/>
</dbReference>
<keyword evidence="16" id="KW-0411">Iron-sulfur</keyword>
<dbReference type="Pfam" id="PF02518">
    <property type="entry name" value="HATPase_c"/>
    <property type="match status" value="1"/>
</dbReference>
<evidence type="ECO:0000256" key="16">
    <source>
        <dbReference type="ARBA" id="ARBA00023014"/>
    </source>
</evidence>
<evidence type="ECO:0000256" key="6">
    <source>
        <dbReference type="ARBA" id="ARBA00022485"/>
    </source>
</evidence>
<keyword evidence="9" id="KW-0808">Transferase</keyword>
<evidence type="ECO:0000256" key="9">
    <source>
        <dbReference type="ARBA" id="ARBA00022679"/>
    </source>
</evidence>
<feature type="transmembrane region" description="Helical" evidence="20">
    <location>
        <begin position="95"/>
        <end position="119"/>
    </location>
</feature>
<keyword evidence="20" id="KW-0472">Membrane</keyword>
<keyword evidence="13" id="KW-0067">ATP-binding</keyword>
<proteinExistence type="predicted"/>
<evidence type="ECO:0000256" key="13">
    <source>
        <dbReference type="ARBA" id="ARBA00022840"/>
    </source>
</evidence>
<keyword evidence="23" id="KW-1185">Reference proteome</keyword>
<evidence type="ECO:0000313" key="23">
    <source>
        <dbReference type="Proteomes" id="UP000244201"/>
    </source>
</evidence>
<evidence type="ECO:0000256" key="11">
    <source>
        <dbReference type="ARBA" id="ARBA00022741"/>
    </source>
</evidence>
<dbReference type="PANTHER" id="PTHR24421:SF10">
    <property type="entry name" value="NITRATE_NITRITE SENSOR PROTEIN NARQ"/>
    <property type="match status" value="1"/>
</dbReference>
<protein>
    <recommendedName>
        <fullName evidence="5">Oxygen sensor histidine kinase NreB</fullName>
        <ecNumber evidence="4">2.7.13.3</ecNumber>
    </recommendedName>
    <alternativeName>
        <fullName evidence="18">Nitrogen regulation protein B</fullName>
    </alternativeName>
</protein>
<feature type="transmembrane region" description="Helical" evidence="20">
    <location>
        <begin position="157"/>
        <end position="180"/>
    </location>
</feature>
<dbReference type="InterPro" id="IPR003594">
    <property type="entry name" value="HATPase_dom"/>
</dbReference>
<dbReference type="AlphaFoldDB" id="A0A2R4SYJ0"/>
<keyword evidence="8" id="KW-0597">Phosphoprotein</keyword>
<evidence type="ECO:0000256" key="10">
    <source>
        <dbReference type="ARBA" id="ARBA00022723"/>
    </source>
</evidence>
<dbReference type="InterPro" id="IPR050482">
    <property type="entry name" value="Sensor_HK_TwoCompSys"/>
</dbReference>
<keyword evidence="7" id="KW-0963">Cytoplasm</keyword>
<dbReference type="PROSITE" id="PS50109">
    <property type="entry name" value="HIS_KIN"/>
    <property type="match status" value="1"/>
</dbReference>
<comment type="subcellular location">
    <subcellularLocation>
        <location evidence="3">Cytoplasm</location>
    </subcellularLocation>
</comment>
<evidence type="ECO:0000256" key="19">
    <source>
        <dbReference type="SAM" id="Coils"/>
    </source>
</evidence>
<evidence type="ECO:0000256" key="20">
    <source>
        <dbReference type="SAM" id="Phobius"/>
    </source>
</evidence>
<dbReference type="GO" id="GO:0046983">
    <property type="term" value="F:protein dimerization activity"/>
    <property type="evidence" value="ECO:0007669"/>
    <property type="project" value="InterPro"/>
</dbReference>
<dbReference type="GO" id="GO:0046872">
    <property type="term" value="F:metal ion binding"/>
    <property type="evidence" value="ECO:0007669"/>
    <property type="project" value="UniProtKB-KW"/>
</dbReference>
<dbReference type="RefSeq" id="WP_108147634.1">
    <property type="nucleotide sequence ID" value="NZ_CP026304.1"/>
</dbReference>
<evidence type="ECO:0000256" key="15">
    <source>
        <dbReference type="ARBA" id="ARBA00023012"/>
    </source>
</evidence>
<keyword evidence="20" id="KW-1133">Transmembrane helix</keyword>
<evidence type="ECO:0000256" key="4">
    <source>
        <dbReference type="ARBA" id="ARBA00012438"/>
    </source>
</evidence>
<dbReference type="EMBL" id="CP026304">
    <property type="protein sequence ID" value="AVZ71950.1"/>
    <property type="molecule type" value="Genomic_DNA"/>
</dbReference>
<feature type="transmembrane region" description="Helical" evidence="20">
    <location>
        <begin position="33"/>
        <end position="51"/>
    </location>
</feature>
<dbReference type="InterPro" id="IPR005467">
    <property type="entry name" value="His_kinase_dom"/>
</dbReference>
<dbReference type="Gene3D" id="3.30.565.10">
    <property type="entry name" value="Histidine kinase-like ATPase, C-terminal domain"/>
    <property type="match status" value="1"/>
</dbReference>
<dbReference type="GeneID" id="55654971"/>
<keyword evidence="19" id="KW-0175">Coiled coil</keyword>
<evidence type="ECO:0000256" key="14">
    <source>
        <dbReference type="ARBA" id="ARBA00023004"/>
    </source>
</evidence>
<evidence type="ECO:0000256" key="1">
    <source>
        <dbReference type="ARBA" id="ARBA00000085"/>
    </source>
</evidence>
<evidence type="ECO:0000256" key="18">
    <source>
        <dbReference type="ARBA" id="ARBA00030800"/>
    </source>
</evidence>
<organism evidence="22 23">
    <name type="scientific">Streptomyces lunaelactis</name>
    <dbReference type="NCBI Taxonomy" id="1535768"/>
    <lineage>
        <taxon>Bacteria</taxon>
        <taxon>Bacillati</taxon>
        <taxon>Actinomycetota</taxon>
        <taxon>Actinomycetes</taxon>
        <taxon>Kitasatosporales</taxon>
        <taxon>Streptomycetaceae</taxon>
        <taxon>Streptomyces</taxon>
    </lineage>
</organism>
<name>A0A2R4SYJ0_9ACTN</name>
<dbReference type="SMART" id="SM00387">
    <property type="entry name" value="HATPase_c"/>
    <property type="match status" value="1"/>
</dbReference>
<evidence type="ECO:0000256" key="12">
    <source>
        <dbReference type="ARBA" id="ARBA00022777"/>
    </source>
</evidence>
<dbReference type="InterPro" id="IPR017205">
    <property type="entry name" value="Sig_transdc_His_kinase_ChrS"/>
</dbReference>
<dbReference type="GO" id="GO:0016020">
    <property type="term" value="C:membrane"/>
    <property type="evidence" value="ECO:0007669"/>
    <property type="project" value="InterPro"/>
</dbReference>
<evidence type="ECO:0000313" key="22">
    <source>
        <dbReference type="EMBL" id="AVZ71950.1"/>
    </source>
</evidence>
<dbReference type="Pfam" id="PF07730">
    <property type="entry name" value="HisKA_3"/>
    <property type="match status" value="1"/>
</dbReference>
<keyword evidence="11" id="KW-0547">Nucleotide-binding</keyword>
<keyword evidence="12 22" id="KW-0418">Kinase</keyword>
<keyword evidence="10" id="KW-0479">Metal-binding</keyword>
<dbReference type="InterPro" id="IPR011712">
    <property type="entry name" value="Sig_transdc_His_kin_sub3_dim/P"/>
</dbReference>
<comment type="cofactor">
    <cofactor evidence="2">
        <name>[4Fe-4S] cluster</name>
        <dbReference type="ChEBI" id="CHEBI:49883"/>
    </cofactor>
</comment>
<dbReference type="Proteomes" id="UP000244201">
    <property type="component" value="Chromosome"/>
</dbReference>
<evidence type="ECO:0000256" key="8">
    <source>
        <dbReference type="ARBA" id="ARBA00022553"/>
    </source>
</evidence>
<comment type="function">
    <text evidence="17">Member of the two-component regulatory system NreB/NreC involved in the control of dissimilatory nitrate/nitrite reduction in response to oxygen. NreB functions as a direct oxygen sensor histidine kinase which is autophosphorylated, in the absence of oxygen, probably at the conserved histidine residue, and transfers its phosphate group probably to a conserved aspartate residue of NreC. NreB/NreC activates the expression of the nitrate (narGHJI) and nitrite (nir) reductase operons, as well as the putative nitrate transporter gene narT.</text>
</comment>
<evidence type="ECO:0000256" key="17">
    <source>
        <dbReference type="ARBA" id="ARBA00024827"/>
    </source>
</evidence>
<feature type="transmembrane region" description="Helical" evidence="20">
    <location>
        <begin position="58"/>
        <end position="75"/>
    </location>
</feature>
<feature type="coiled-coil region" evidence="19">
    <location>
        <begin position="182"/>
        <end position="216"/>
    </location>
</feature>
<keyword evidence="20" id="KW-0812">Transmembrane</keyword>
<dbReference type="InterPro" id="IPR004358">
    <property type="entry name" value="Sig_transdc_His_kin-like_C"/>
</dbReference>
<dbReference type="SUPFAM" id="SSF55874">
    <property type="entry name" value="ATPase domain of HSP90 chaperone/DNA topoisomerase II/histidine kinase"/>
    <property type="match status" value="1"/>
</dbReference>
<dbReference type="PIRSF" id="PIRSF037434">
    <property type="entry name" value="STHK_ChrS"/>
    <property type="match status" value="1"/>
</dbReference>
<dbReference type="CDD" id="cd16917">
    <property type="entry name" value="HATPase_UhpB-NarQ-NarX-like"/>
    <property type="match status" value="1"/>
</dbReference>
<evidence type="ECO:0000256" key="7">
    <source>
        <dbReference type="ARBA" id="ARBA00022490"/>
    </source>
</evidence>
<dbReference type="GO" id="GO:0000155">
    <property type="term" value="F:phosphorelay sensor kinase activity"/>
    <property type="evidence" value="ECO:0007669"/>
    <property type="project" value="InterPro"/>
</dbReference>
<dbReference type="KEGG" id="slk:SLUN_06820"/>
<dbReference type="EC" id="2.7.13.3" evidence="4"/>
<gene>
    <name evidence="22" type="ORF">SLUN_06820</name>
</gene>